<dbReference type="RefSeq" id="WP_135070001.1">
    <property type="nucleotide sequence ID" value="NZ_SPSB01000001.1"/>
</dbReference>
<dbReference type="OrthoDB" id="9761723at2"/>
<dbReference type="Proteomes" id="UP000297647">
    <property type="component" value="Unassembled WGS sequence"/>
</dbReference>
<evidence type="ECO:0000313" key="1">
    <source>
        <dbReference type="EMBL" id="TFV97417.1"/>
    </source>
</evidence>
<comment type="caution">
    <text evidence="1">The sequence shown here is derived from an EMBL/GenBank/DDBJ whole genome shotgun (WGS) entry which is preliminary data.</text>
</comment>
<gene>
    <name evidence="1" type="ORF">E4S40_01815</name>
</gene>
<dbReference type="EMBL" id="SPSB01000001">
    <property type="protein sequence ID" value="TFV97417.1"/>
    <property type="molecule type" value="Genomic_DNA"/>
</dbReference>
<dbReference type="Gene3D" id="3.40.50.1110">
    <property type="entry name" value="SGNH hydrolase"/>
    <property type="match status" value="1"/>
</dbReference>
<keyword evidence="1" id="KW-0378">Hydrolase</keyword>
<name>A0A4Y9QZ64_9BACT</name>
<reference evidence="1 2" key="1">
    <citation type="submission" date="2019-03" db="EMBL/GenBank/DDBJ databases">
        <title>Algoriphagus sp. nov, a new strain isolated from root system soil of mangrove plant Kandelia.</title>
        <authorList>
            <person name="Yin Q."/>
            <person name="Wang K."/>
            <person name="Song Z."/>
        </authorList>
    </citation>
    <scope>NUCLEOTIDE SEQUENCE [LARGE SCALE GENOMIC DNA]</scope>
    <source>
        <strain evidence="1 2">XY-J91</strain>
    </source>
</reference>
<dbReference type="SUPFAM" id="SSF52266">
    <property type="entry name" value="SGNH hydrolase"/>
    <property type="match status" value="1"/>
</dbReference>
<dbReference type="AlphaFoldDB" id="A0A4Y9QZ64"/>
<accession>A0A4Y9QZ64</accession>
<organism evidence="1 2">
    <name type="scientific">Algoriphagus kandeliae</name>
    <dbReference type="NCBI Taxonomy" id="2562278"/>
    <lineage>
        <taxon>Bacteria</taxon>
        <taxon>Pseudomonadati</taxon>
        <taxon>Bacteroidota</taxon>
        <taxon>Cytophagia</taxon>
        <taxon>Cytophagales</taxon>
        <taxon>Cyclobacteriaceae</taxon>
        <taxon>Algoriphagus</taxon>
    </lineage>
</organism>
<sequence length="297" mass="34612">MKIKIASFVLAFFLLDFSIGKFLEQGLFRYYGLRTDSKIAFVGHSHLMLGLDKKAIEDELKIPVSKYTREGVNVAERDLMIDQLSEENPELEIVVYGVDAWMFTGEGLSANSYKLFYPFLDQEAPAAYVKKEAEFLDYWQHKLIKTSRYNEGLISSSFRGYLNNWDNLKFGVVDTLQLKLNVESGNFRQINSSEENRRIFEETLQKLKEMGKRVILVYVPTISYYNHAEPEKFRKELNYFRSLADKDSNIDYLEYLEGWEDQFNYFFDPIHLNPVGQKAFTSSFATDLKKILQDGTS</sequence>
<evidence type="ECO:0000313" key="2">
    <source>
        <dbReference type="Proteomes" id="UP000297647"/>
    </source>
</evidence>
<protein>
    <submittedName>
        <fullName evidence="1">SGNH/GDSL hydrolase family protein</fullName>
    </submittedName>
</protein>
<dbReference type="InterPro" id="IPR036514">
    <property type="entry name" value="SGNH_hydro_sf"/>
</dbReference>
<keyword evidence="2" id="KW-1185">Reference proteome</keyword>
<proteinExistence type="predicted"/>
<dbReference type="GO" id="GO:0016788">
    <property type="term" value="F:hydrolase activity, acting on ester bonds"/>
    <property type="evidence" value="ECO:0007669"/>
    <property type="project" value="UniProtKB-ARBA"/>
</dbReference>